<evidence type="ECO:0000313" key="3">
    <source>
        <dbReference type="EMBL" id="KAB1200220.1"/>
    </source>
</evidence>
<evidence type="ECO:0000256" key="2">
    <source>
        <dbReference type="SAM" id="Phobius"/>
    </source>
</evidence>
<dbReference type="PANTHER" id="PTHR36042:SF1">
    <property type="entry name" value="OS05G0490900 PROTEIN"/>
    <property type="match status" value="1"/>
</dbReference>
<dbReference type="EMBL" id="RXIC02000196">
    <property type="protein sequence ID" value="KAB1200220.1"/>
    <property type="molecule type" value="Genomic_DNA"/>
</dbReference>
<organism evidence="3 4">
    <name type="scientific">Morella rubra</name>
    <name type="common">Chinese bayberry</name>
    <dbReference type="NCBI Taxonomy" id="262757"/>
    <lineage>
        <taxon>Eukaryota</taxon>
        <taxon>Viridiplantae</taxon>
        <taxon>Streptophyta</taxon>
        <taxon>Embryophyta</taxon>
        <taxon>Tracheophyta</taxon>
        <taxon>Spermatophyta</taxon>
        <taxon>Magnoliopsida</taxon>
        <taxon>eudicotyledons</taxon>
        <taxon>Gunneridae</taxon>
        <taxon>Pentapetalae</taxon>
        <taxon>rosids</taxon>
        <taxon>fabids</taxon>
        <taxon>Fagales</taxon>
        <taxon>Myricaceae</taxon>
        <taxon>Morella</taxon>
    </lineage>
</organism>
<proteinExistence type="predicted"/>
<dbReference type="PANTHER" id="PTHR36042">
    <property type="entry name" value="OS05G0490900 PROTEIN"/>
    <property type="match status" value="1"/>
</dbReference>
<keyword evidence="2" id="KW-0472">Membrane</keyword>
<feature type="transmembrane region" description="Helical" evidence="2">
    <location>
        <begin position="245"/>
        <end position="263"/>
    </location>
</feature>
<sequence>MTRILNQSDPLQEKAEATLFVAEEIENMNLTHSVLEGDSLTVIKALSKPRDPMDWTLAKTIESAVSLPFSSSRPSLRIEAKTFIFSYRNNRRDGEGLEEVEEAMAATFLCSWSSNLMHNSGKENLFCVCPRSLLGFGHKTLDQPTAKRSPGRQKKISHRFSVFALTESSKEPSKTEEKTPSWARADSDVPPPWAQDEAKGSASQQIFEIPFFVYLLASAVTAIAAIGSVFEYVNQRPVFGILNSDAFFMFHCLDFSLLLAFPFHCLTKLLGIGDDEIKNKITGSLGEDCIETREYGKLQFLDEKHCSSATDSFSQVGGHVELEDQCKTLSSALEEVQHKGTLMERLQALETRVL</sequence>
<evidence type="ECO:0000313" key="4">
    <source>
        <dbReference type="Proteomes" id="UP000516437"/>
    </source>
</evidence>
<dbReference type="AlphaFoldDB" id="A0A6A1UM38"/>
<comment type="caution">
    <text evidence="3">The sequence shown here is derived from an EMBL/GenBank/DDBJ whole genome shotgun (WGS) entry which is preliminary data.</text>
</comment>
<reference evidence="3 4" key="1">
    <citation type="journal article" date="2019" name="Plant Biotechnol. J.">
        <title>The red bayberry genome and genetic basis of sex determination.</title>
        <authorList>
            <person name="Jia H.M."/>
            <person name="Jia H.J."/>
            <person name="Cai Q.L."/>
            <person name="Wang Y."/>
            <person name="Zhao H.B."/>
            <person name="Yang W.F."/>
            <person name="Wang G.Y."/>
            <person name="Li Y.H."/>
            <person name="Zhan D.L."/>
            <person name="Shen Y.T."/>
            <person name="Niu Q.F."/>
            <person name="Chang L."/>
            <person name="Qiu J."/>
            <person name="Zhao L."/>
            <person name="Xie H.B."/>
            <person name="Fu W.Y."/>
            <person name="Jin J."/>
            <person name="Li X.W."/>
            <person name="Jiao Y."/>
            <person name="Zhou C.C."/>
            <person name="Tu T."/>
            <person name="Chai C.Y."/>
            <person name="Gao J.L."/>
            <person name="Fan L.J."/>
            <person name="van de Weg E."/>
            <person name="Wang J.Y."/>
            <person name="Gao Z.S."/>
        </authorList>
    </citation>
    <scope>NUCLEOTIDE SEQUENCE [LARGE SCALE GENOMIC DNA]</scope>
    <source>
        <tissue evidence="3">Leaves</tissue>
    </source>
</reference>
<accession>A0A6A1UM38</accession>
<dbReference type="OrthoDB" id="2013891at2759"/>
<name>A0A6A1UM38_9ROSI</name>
<keyword evidence="4" id="KW-1185">Reference proteome</keyword>
<dbReference type="Proteomes" id="UP000516437">
    <property type="component" value="Unassembled WGS sequence"/>
</dbReference>
<feature type="region of interest" description="Disordered" evidence="1">
    <location>
        <begin position="166"/>
        <end position="197"/>
    </location>
</feature>
<gene>
    <name evidence="3" type="ORF">CJ030_MR0G007812</name>
</gene>
<evidence type="ECO:0000256" key="1">
    <source>
        <dbReference type="SAM" id="MobiDB-lite"/>
    </source>
</evidence>
<keyword evidence="2" id="KW-0812">Transmembrane</keyword>
<feature type="compositionally biased region" description="Basic and acidic residues" evidence="1">
    <location>
        <begin position="168"/>
        <end position="179"/>
    </location>
</feature>
<keyword evidence="2" id="KW-1133">Transmembrane helix</keyword>
<protein>
    <submittedName>
        <fullName evidence="3">Uncharacterized protein</fullName>
    </submittedName>
</protein>
<feature type="transmembrane region" description="Helical" evidence="2">
    <location>
        <begin position="211"/>
        <end position="233"/>
    </location>
</feature>